<dbReference type="AlphaFoldDB" id="A0A8J3SS10"/>
<reference evidence="1" key="1">
    <citation type="submission" date="2021-01" db="EMBL/GenBank/DDBJ databases">
        <title>Whole genome shotgun sequence of Planobispora takensis NBRC 109077.</title>
        <authorList>
            <person name="Komaki H."/>
            <person name="Tamura T."/>
        </authorList>
    </citation>
    <scope>NUCLEOTIDE SEQUENCE</scope>
    <source>
        <strain evidence="1">NBRC 109077</strain>
    </source>
</reference>
<dbReference type="Proteomes" id="UP000634476">
    <property type="component" value="Unassembled WGS sequence"/>
</dbReference>
<evidence type="ECO:0000313" key="2">
    <source>
        <dbReference type="Proteomes" id="UP000634476"/>
    </source>
</evidence>
<keyword evidence="2" id="KW-1185">Reference proteome</keyword>
<dbReference type="CDD" id="cd06990">
    <property type="entry name" value="cupin_DUF861"/>
    <property type="match status" value="1"/>
</dbReference>
<proteinExistence type="predicted"/>
<sequence>MWRLSPGARLKLTKGDVMIEVKSIDKPDERRDFPKGHLELCELTGLSFGVATFEPGWRWSESVKPIAGTDSCEVHHNGFVVRGTLHIRMDDGTEAEVGPGEVFVCTPGHDAWVVGDEQAVVYDFAGGASEYAKA</sequence>
<dbReference type="InterPro" id="IPR011051">
    <property type="entry name" value="RmlC_Cupin_sf"/>
</dbReference>
<organism evidence="1 2">
    <name type="scientific">Planobispora takensis</name>
    <dbReference type="NCBI Taxonomy" id="1367882"/>
    <lineage>
        <taxon>Bacteria</taxon>
        <taxon>Bacillati</taxon>
        <taxon>Actinomycetota</taxon>
        <taxon>Actinomycetes</taxon>
        <taxon>Streptosporangiales</taxon>
        <taxon>Streptosporangiaceae</taxon>
        <taxon>Planobispora</taxon>
    </lineage>
</organism>
<name>A0A8J3SS10_9ACTN</name>
<accession>A0A8J3SS10</accession>
<comment type="caution">
    <text evidence="1">The sequence shown here is derived from an EMBL/GenBank/DDBJ whole genome shotgun (WGS) entry which is preliminary data.</text>
</comment>
<dbReference type="SUPFAM" id="SSF51182">
    <property type="entry name" value="RmlC-like cupins"/>
    <property type="match status" value="1"/>
</dbReference>
<dbReference type="Gene3D" id="2.60.120.10">
    <property type="entry name" value="Jelly Rolls"/>
    <property type="match status" value="1"/>
</dbReference>
<dbReference type="EMBL" id="BOOK01000003">
    <property type="protein sequence ID" value="GIH98505.1"/>
    <property type="molecule type" value="Genomic_DNA"/>
</dbReference>
<gene>
    <name evidence="1" type="ORF">Pta02_05140</name>
</gene>
<protein>
    <submittedName>
        <fullName evidence="1">Cupin</fullName>
    </submittedName>
</protein>
<dbReference type="InterPro" id="IPR014710">
    <property type="entry name" value="RmlC-like_jellyroll"/>
</dbReference>
<evidence type="ECO:0000313" key="1">
    <source>
        <dbReference type="EMBL" id="GIH98505.1"/>
    </source>
</evidence>